<dbReference type="AlphaFoldDB" id="A0A200Q190"/>
<dbReference type="PANTHER" id="PTHR36617:SF15">
    <property type="entry name" value="REVERSE TRANSCRIPTASE ZINC-BINDING DOMAIN-CONTAINING PROTEIN"/>
    <property type="match status" value="1"/>
</dbReference>
<evidence type="ECO:0000313" key="1">
    <source>
        <dbReference type="EMBL" id="OVA04242.1"/>
    </source>
</evidence>
<reference evidence="1 2" key="1">
    <citation type="journal article" date="2017" name="Mol. Plant">
        <title>The Genome of Medicinal Plant Macleaya cordata Provides New Insights into Benzylisoquinoline Alkaloids Metabolism.</title>
        <authorList>
            <person name="Liu X."/>
            <person name="Liu Y."/>
            <person name="Huang P."/>
            <person name="Ma Y."/>
            <person name="Qing Z."/>
            <person name="Tang Q."/>
            <person name="Cao H."/>
            <person name="Cheng P."/>
            <person name="Zheng Y."/>
            <person name="Yuan Z."/>
            <person name="Zhou Y."/>
            <person name="Liu J."/>
            <person name="Tang Z."/>
            <person name="Zhuo Y."/>
            <person name="Zhang Y."/>
            <person name="Yu L."/>
            <person name="Huang J."/>
            <person name="Yang P."/>
            <person name="Peng Q."/>
            <person name="Zhang J."/>
            <person name="Jiang W."/>
            <person name="Zhang Z."/>
            <person name="Lin K."/>
            <person name="Ro D.K."/>
            <person name="Chen X."/>
            <person name="Xiong X."/>
            <person name="Shang Y."/>
            <person name="Huang S."/>
            <person name="Zeng J."/>
        </authorList>
    </citation>
    <scope>NUCLEOTIDE SEQUENCE [LARGE SCALE GENOMIC DNA]</scope>
    <source>
        <strain evidence="2">cv. BLH2017</strain>
        <tissue evidence="1">Root</tissue>
    </source>
</reference>
<keyword evidence="2" id="KW-1185">Reference proteome</keyword>
<dbReference type="Proteomes" id="UP000195402">
    <property type="component" value="Unassembled WGS sequence"/>
</dbReference>
<dbReference type="PANTHER" id="PTHR36617">
    <property type="entry name" value="PROTEIN, PUTATIVE-RELATED"/>
    <property type="match status" value="1"/>
</dbReference>
<dbReference type="OrthoDB" id="687314at2759"/>
<name>A0A200Q190_MACCD</name>
<sequence length="137" mass="15735">MLWRHKISEKYGIESNGWDVIQSRLSYGVGVWKGITNLKPIYHEGLKCIVGTGNRVKFWFDHWIGDQPLMKSHPGIYSASRRRNAYISEIMALGDDGALSWNLDFNPRRYNEDSEEAISLSLLLGSFVISTEEDNRI</sequence>
<comment type="caution">
    <text evidence="1">The sequence shown here is derived from an EMBL/GenBank/DDBJ whole genome shotgun (WGS) entry which is preliminary data.</text>
</comment>
<evidence type="ECO:0000313" key="2">
    <source>
        <dbReference type="Proteomes" id="UP000195402"/>
    </source>
</evidence>
<dbReference type="EMBL" id="MVGT01003334">
    <property type="protein sequence ID" value="OVA04242.1"/>
    <property type="molecule type" value="Genomic_DNA"/>
</dbReference>
<accession>A0A200Q190</accession>
<proteinExistence type="predicted"/>
<dbReference type="OMA" id="QPLMKSH"/>
<gene>
    <name evidence="1" type="ORF">BVC80_929g8</name>
</gene>
<evidence type="ECO:0008006" key="3">
    <source>
        <dbReference type="Google" id="ProtNLM"/>
    </source>
</evidence>
<dbReference type="InParanoid" id="A0A200Q190"/>
<protein>
    <recommendedName>
        <fullName evidence="3">Reverse transcriptase zinc-binding domain</fullName>
    </recommendedName>
</protein>
<organism evidence="1 2">
    <name type="scientific">Macleaya cordata</name>
    <name type="common">Five-seeded plume-poppy</name>
    <name type="synonym">Bocconia cordata</name>
    <dbReference type="NCBI Taxonomy" id="56857"/>
    <lineage>
        <taxon>Eukaryota</taxon>
        <taxon>Viridiplantae</taxon>
        <taxon>Streptophyta</taxon>
        <taxon>Embryophyta</taxon>
        <taxon>Tracheophyta</taxon>
        <taxon>Spermatophyta</taxon>
        <taxon>Magnoliopsida</taxon>
        <taxon>Ranunculales</taxon>
        <taxon>Papaveraceae</taxon>
        <taxon>Papaveroideae</taxon>
        <taxon>Macleaya</taxon>
    </lineage>
</organism>